<evidence type="ECO:0000313" key="5">
    <source>
        <dbReference type="Proteomes" id="UP000008332"/>
    </source>
</evidence>
<dbReference type="Pfam" id="PF01464">
    <property type="entry name" value="SLT"/>
    <property type="match status" value="1"/>
</dbReference>
<feature type="chain" id="PRO_5004200680" evidence="2">
    <location>
        <begin position="27"/>
        <end position="299"/>
    </location>
</feature>
<keyword evidence="2" id="KW-0732">Signal</keyword>
<dbReference type="Proteomes" id="UP000008332">
    <property type="component" value="Chromosome"/>
</dbReference>
<dbReference type="SMART" id="SM00671">
    <property type="entry name" value="SEL1"/>
    <property type="match status" value="2"/>
</dbReference>
<evidence type="ECO:0000256" key="1">
    <source>
        <dbReference type="ARBA" id="ARBA00007734"/>
    </source>
</evidence>
<dbReference type="STRING" id="338969.Rfer_0483"/>
<dbReference type="PANTHER" id="PTHR37423">
    <property type="entry name" value="SOLUBLE LYTIC MUREIN TRANSGLYCOSYLASE-RELATED"/>
    <property type="match status" value="1"/>
</dbReference>
<proteinExistence type="inferred from homology"/>
<dbReference type="HOGENOM" id="CLU_065765_0_0_4"/>
<sequence>MHALVRCRRPLLIALLGLALALPVLAQNSTPDARAIDLRQQAIAYENGEGVPRNPALAISLYCQAAALGDAQAHYSLGWIYANGRGVPRDDAMAAYFFQAAAAQGLEAAQRMLKIVGEPTPDVPECLRPPAPPPASATDLVPEPGVDYQAIAPRKIFELVMKMAPQYQVQPQLALAIIAAESNFDSQALSPMNAQGLMQLIPETSQRFQVRNPFDAAQNIRGGLAYLRWLLAYFEGDIVLVAAAYNAGEGKVERYRGVPPYQETRAYVQRIVRAVGTLAHPFDARVTPPSPALALIRLN</sequence>
<dbReference type="InterPro" id="IPR011990">
    <property type="entry name" value="TPR-like_helical_dom_sf"/>
</dbReference>
<dbReference type="Gene3D" id="1.25.40.10">
    <property type="entry name" value="Tetratricopeptide repeat domain"/>
    <property type="match status" value="1"/>
</dbReference>
<dbReference type="EMBL" id="CP000267">
    <property type="protein sequence ID" value="ABD68235.1"/>
    <property type="molecule type" value="Genomic_DNA"/>
</dbReference>
<feature type="domain" description="Transglycosylase SLT" evidence="3">
    <location>
        <begin position="160"/>
        <end position="258"/>
    </location>
</feature>
<dbReference type="InterPro" id="IPR008258">
    <property type="entry name" value="Transglycosylase_SLT_dom_1"/>
</dbReference>
<feature type="signal peptide" evidence="2">
    <location>
        <begin position="1"/>
        <end position="26"/>
    </location>
</feature>
<dbReference type="SUPFAM" id="SSF81901">
    <property type="entry name" value="HCP-like"/>
    <property type="match status" value="1"/>
</dbReference>
<dbReference type="InterPro" id="IPR006597">
    <property type="entry name" value="Sel1-like"/>
</dbReference>
<evidence type="ECO:0000313" key="4">
    <source>
        <dbReference type="EMBL" id="ABD68235.1"/>
    </source>
</evidence>
<gene>
    <name evidence="4" type="ordered locus">Rfer_0483</name>
</gene>
<dbReference type="Pfam" id="PF08238">
    <property type="entry name" value="Sel1"/>
    <property type="match status" value="2"/>
</dbReference>
<accession>Q221R8</accession>
<evidence type="ECO:0000256" key="2">
    <source>
        <dbReference type="SAM" id="SignalP"/>
    </source>
</evidence>
<dbReference type="SUPFAM" id="SSF53955">
    <property type="entry name" value="Lysozyme-like"/>
    <property type="match status" value="1"/>
</dbReference>
<dbReference type="OrthoDB" id="9815002at2"/>
<dbReference type="eggNOG" id="COG0790">
    <property type="taxonomic scope" value="Bacteria"/>
</dbReference>
<comment type="similarity">
    <text evidence="1">Belongs to the transglycosylase Slt family.</text>
</comment>
<keyword evidence="5" id="KW-1185">Reference proteome</keyword>
<protein>
    <submittedName>
        <fullName evidence="4">Lytic transglycosylase, catalytic</fullName>
    </submittedName>
</protein>
<dbReference type="PANTHER" id="PTHR37423:SF2">
    <property type="entry name" value="MEMBRANE-BOUND LYTIC MUREIN TRANSGLYCOSYLASE C"/>
    <property type="match status" value="1"/>
</dbReference>
<dbReference type="Gene3D" id="1.10.530.10">
    <property type="match status" value="1"/>
</dbReference>
<dbReference type="CAZy" id="GH23">
    <property type="family name" value="Glycoside Hydrolase Family 23"/>
</dbReference>
<dbReference type="KEGG" id="rfr:Rfer_0483"/>
<reference evidence="5" key="1">
    <citation type="submission" date="2006-02" db="EMBL/GenBank/DDBJ databases">
        <title>Complete sequence of chromosome of Rhodoferax ferrireducens DSM 15236.</title>
        <authorList>
            <person name="Copeland A."/>
            <person name="Lucas S."/>
            <person name="Lapidus A."/>
            <person name="Barry K."/>
            <person name="Detter J.C."/>
            <person name="Glavina del Rio T."/>
            <person name="Hammon N."/>
            <person name="Israni S."/>
            <person name="Pitluck S."/>
            <person name="Brettin T."/>
            <person name="Bruce D."/>
            <person name="Han C."/>
            <person name="Tapia R."/>
            <person name="Gilna P."/>
            <person name="Kiss H."/>
            <person name="Schmutz J."/>
            <person name="Larimer F."/>
            <person name="Land M."/>
            <person name="Kyrpides N."/>
            <person name="Ivanova N."/>
            <person name="Richardson P."/>
        </authorList>
    </citation>
    <scope>NUCLEOTIDE SEQUENCE [LARGE SCALE GENOMIC DNA]</scope>
    <source>
        <strain evidence="5">ATCC BAA-621 / DSM 15236 / T118</strain>
    </source>
</reference>
<evidence type="ECO:0000259" key="3">
    <source>
        <dbReference type="Pfam" id="PF01464"/>
    </source>
</evidence>
<organism evidence="4 5">
    <name type="scientific">Albidiferax ferrireducens (strain ATCC BAA-621 / DSM 15236 / T118)</name>
    <name type="common">Rhodoferax ferrireducens</name>
    <dbReference type="NCBI Taxonomy" id="338969"/>
    <lineage>
        <taxon>Bacteria</taxon>
        <taxon>Pseudomonadati</taxon>
        <taxon>Pseudomonadota</taxon>
        <taxon>Betaproteobacteria</taxon>
        <taxon>Burkholderiales</taxon>
        <taxon>Comamonadaceae</taxon>
        <taxon>Rhodoferax</taxon>
    </lineage>
</organism>
<dbReference type="eggNOG" id="COG0741">
    <property type="taxonomic scope" value="Bacteria"/>
</dbReference>
<dbReference type="AlphaFoldDB" id="Q221R8"/>
<name>Q221R8_ALBFT</name>
<dbReference type="CDD" id="cd00254">
    <property type="entry name" value="LT-like"/>
    <property type="match status" value="1"/>
</dbReference>
<dbReference type="InterPro" id="IPR023346">
    <property type="entry name" value="Lysozyme-like_dom_sf"/>
</dbReference>